<dbReference type="Gene3D" id="2.40.70.10">
    <property type="entry name" value="Acid Proteases"/>
    <property type="match status" value="2"/>
</dbReference>
<dbReference type="GO" id="GO:0006508">
    <property type="term" value="P:proteolysis"/>
    <property type="evidence" value="ECO:0007669"/>
    <property type="project" value="UniProtKB-KW"/>
</dbReference>
<dbReference type="PANTHER" id="PTHR47966:SF47">
    <property type="entry name" value="ENDOPEPTIDASE, PUTATIVE (AFU_ORTHOLOGUE AFUA_3G01220)-RELATED"/>
    <property type="match status" value="1"/>
</dbReference>
<keyword evidence="4" id="KW-0378">Hydrolase</keyword>
<dbReference type="InterPro" id="IPR001461">
    <property type="entry name" value="Aspartic_peptidase_A1"/>
</dbReference>
<dbReference type="OrthoDB" id="15189at2759"/>
<accession>A0A8H6MUS2</accession>
<evidence type="ECO:0000313" key="8">
    <source>
        <dbReference type="Proteomes" id="UP000639643"/>
    </source>
</evidence>
<keyword evidence="2 4" id="KW-0064">Aspartyl protease</keyword>
<feature type="active site" evidence="3">
    <location>
        <position position="65"/>
    </location>
</feature>
<organism evidence="7 8">
    <name type="scientific">Colletotrichum musicola</name>
    <dbReference type="NCBI Taxonomy" id="2175873"/>
    <lineage>
        <taxon>Eukaryota</taxon>
        <taxon>Fungi</taxon>
        <taxon>Dikarya</taxon>
        <taxon>Ascomycota</taxon>
        <taxon>Pezizomycotina</taxon>
        <taxon>Sordariomycetes</taxon>
        <taxon>Hypocreomycetidae</taxon>
        <taxon>Glomerellales</taxon>
        <taxon>Glomerellaceae</taxon>
        <taxon>Colletotrichum</taxon>
        <taxon>Colletotrichum orchidearum species complex</taxon>
    </lineage>
</organism>
<evidence type="ECO:0000313" key="7">
    <source>
        <dbReference type="EMBL" id="KAF6809030.1"/>
    </source>
</evidence>
<dbReference type="InterPro" id="IPR021109">
    <property type="entry name" value="Peptidase_aspartic_dom_sf"/>
</dbReference>
<evidence type="ECO:0000256" key="5">
    <source>
        <dbReference type="SAM" id="SignalP"/>
    </source>
</evidence>
<reference evidence="7" key="1">
    <citation type="journal article" date="2020" name="Phytopathology">
        <title>Genome Sequence Resources of Colletotrichum truncatum, C. plurivorum, C. musicola, and C. sojae: Four Species Pathogenic to Soybean (Glycine max).</title>
        <authorList>
            <person name="Rogerio F."/>
            <person name="Boufleur T.R."/>
            <person name="Ciampi-Guillardi M."/>
            <person name="Sukno S.A."/>
            <person name="Thon M.R."/>
            <person name="Massola Junior N.S."/>
            <person name="Baroncelli R."/>
        </authorList>
    </citation>
    <scope>NUCLEOTIDE SEQUENCE</scope>
    <source>
        <strain evidence="7">LFN0074</strain>
    </source>
</reference>
<dbReference type="InterPro" id="IPR001969">
    <property type="entry name" value="Aspartic_peptidase_AS"/>
</dbReference>
<protein>
    <submittedName>
        <fullName evidence="7">Aspartic-type</fullName>
    </submittedName>
</protein>
<dbReference type="AlphaFoldDB" id="A0A8H6MUS2"/>
<keyword evidence="8" id="KW-1185">Reference proteome</keyword>
<dbReference type="PRINTS" id="PR00792">
    <property type="entry name" value="PEPSIN"/>
</dbReference>
<dbReference type="EMBL" id="WIGM01000909">
    <property type="protein sequence ID" value="KAF6809030.1"/>
    <property type="molecule type" value="Genomic_DNA"/>
</dbReference>
<dbReference type="GO" id="GO:0004190">
    <property type="term" value="F:aspartic-type endopeptidase activity"/>
    <property type="evidence" value="ECO:0007669"/>
    <property type="project" value="UniProtKB-KW"/>
</dbReference>
<dbReference type="PANTHER" id="PTHR47966">
    <property type="entry name" value="BETA-SITE APP-CLEAVING ENZYME, ISOFORM A-RELATED"/>
    <property type="match status" value="1"/>
</dbReference>
<dbReference type="CDD" id="cd05471">
    <property type="entry name" value="pepsin_like"/>
    <property type="match status" value="1"/>
</dbReference>
<dbReference type="Pfam" id="PF00026">
    <property type="entry name" value="Asp"/>
    <property type="match status" value="1"/>
</dbReference>
<keyword evidence="5" id="KW-0732">Signal</keyword>
<feature type="signal peptide" evidence="5">
    <location>
        <begin position="1"/>
        <end position="21"/>
    </location>
</feature>
<sequence length="445" mass="47085">MPKLSFMSSWLLAASVLRASATILPLRPRQDDQPASRVPFRMTGYGTLFGVDVEIGNQTFNLLFDTGSSDTWVVAPDYLCLDGWTEIPQKRCNYGPAYHESPSFRAIDNETLAIGLGLGHMIGNLGYDDVTVGGITVSGQKIGVVNMTSDIADGVRSGILGFGHPVLTSAHPAGFDYTNRSLLEEKLPYNPWLQSAAEQGKLEPYFSIAIERSPLNDTDGAGGYLGLGAVVDVPTTSKFVTVPAEVNKAIPLELTNGEPTITLWTLTVQGTTTDGNTNSTPFQAVPDTGNTFNVYPAALAAAINAAFDPPGTLVASEMDQYFLYAVECDAKPPAHSVVIGNASFPHEPADLIFRNGMEGGCVSSIAGWNAQGGPEAYFLGSAFFKNVVAVYDFGKEEMRFASRTAKTLDGDAASGVGQVRPASGMAVSVSMLLSVVALLSLGGVF</sequence>
<dbReference type="GO" id="GO:0000324">
    <property type="term" value="C:fungal-type vacuole"/>
    <property type="evidence" value="ECO:0007669"/>
    <property type="project" value="TreeGrafter"/>
</dbReference>
<proteinExistence type="inferred from homology"/>
<dbReference type="InterPro" id="IPR034164">
    <property type="entry name" value="Pepsin-like_dom"/>
</dbReference>
<comment type="similarity">
    <text evidence="1 4">Belongs to the peptidase A1 family.</text>
</comment>
<evidence type="ECO:0000256" key="2">
    <source>
        <dbReference type="ARBA" id="ARBA00022750"/>
    </source>
</evidence>
<feature type="domain" description="Peptidase A1" evidence="6">
    <location>
        <begin position="49"/>
        <end position="401"/>
    </location>
</feature>
<feature type="active site" evidence="3">
    <location>
        <position position="287"/>
    </location>
</feature>
<evidence type="ECO:0000256" key="1">
    <source>
        <dbReference type="ARBA" id="ARBA00007447"/>
    </source>
</evidence>
<keyword evidence="4" id="KW-0645">Protease</keyword>
<evidence type="ECO:0000256" key="4">
    <source>
        <dbReference type="RuleBase" id="RU000454"/>
    </source>
</evidence>
<dbReference type="Proteomes" id="UP000639643">
    <property type="component" value="Unassembled WGS sequence"/>
</dbReference>
<feature type="chain" id="PRO_5034485548" evidence="5">
    <location>
        <begin position="22"/>
        <end position="445"/>
    </location>
</feature>
<dbReference type="SUPFAM" id="SSF50630">
    <property type="entry name" value="Acid proteases"/>
    <property type="match status" value="1"/>
</dbReference>
<dbReference type="PROSITE" id="PS00141">
    <property type="entry name" value="ASP_PROTEASE"/>
    <property type="match status" value="1"/>
</dbReference>
<dbReference type="InterPro" id="IPR033121">
    <property type="entry name" value="PEPTIDASE_A1"/>
</dbReference>
<comment type="caution">
    <text evidence="7">The sequence shown here is derived from an EMBL/GenBank/DDBJ whole genome shotgun (WGS) entry which is preliminary data.</text>
</comment>
<name>A0A8H6MUS2_9PEZI</name>
<gene>
    <name evidence="7" type="ORF">CMUS01_13765</name>
</gene>
<dbReference type="PROSITE" id="PS51767">
    <property type="entry name" value="PEPTIDASE_A1"/>
    <property type="match status" value="1"/>
</dbReference>
<evidence type="ECO:0000256" key="3">
    <source>
        <dbReference type="PIRSR" id="PIRSR601461-1"/>
    </source>
</evidence>
<evidence type="ECO:0000259" key="6">
    <source>
        <dbReference type="PROSITE" id="PS51767"/>
    </source>
</evidence>